<protein>
    <recommendedName>
        <fullName evidence="2">DUF6318 domain-containing protein</fullName>
    </recommendedName>
</protein>
<dbReference type="RefSeq" id="WP_129357495.1">
    <property type="nucleotide sequence ID" value="NZ_CP065738.1"/>
</dbReference>
<feature type="region of interest" description="Disordered" evidence="1">
    <location>
        <begin position="56"/>
        <end position="79"/>
    </location>
</feature>
<dbReference type="PROSITE" id="PS51257">
    <property type="entry name" value="PROKAR_LIPOPROTEIN"/>
    <property type="match status" value="1"/>
</dbReference>
<evidence type="ECO:0000256" key="1">
    <source>
        <dbReference type="SAM" id="MobiDB-lite"/>
    </source>
</evidence>
<evidence type="ECO:0000313" key="3">
    <source>
        <dbReference type="EMBL" id="QPT53464.1"/>
    </source>
</evidence>
<proteinExistence type="predicted"/>
<dbReference type="AlphaFoldDB" id="A0A7T3CFZ2"/>
<accession>A0A7T3CFZ2</accession>
<dbReference type="InterPro" id="IPR046281">
    <property type="entry name" value="DUF6318"/>
</dbReference>
<dbReference type="EMBL" id="CP065738">
    <property type="protein sequence ID" value="QPT53464.1"/>
    <property type="molecule type" value="Genomic_DNA"/>
</dbReference>
<dbReference type="Pfam" id="PF19843">
    <property type="entry name" value="DUF6318"/>
    <property type="match status" value="1"/>
</dbReference>
<dbReference type="GeneID" id="61263608"/>
<reference evidence="3 4" key="1">
    <citation type="submission" date="2020-12" db="EMBL/GenBank/DDBJ databases">
        <title>FDA dAtabase for Regulatory Grade micrObial Sequences (FDA-ARGOS): Supporting development and validation of Infectious Disease Dx tests.</title>
        <authorList>
            <person name="Sproer C."/>
            <person name="Gronow S."/>
            <person name="Severitt S."/>
            <person name="Schroder I."/>
            <person name="Tallon L."/>
            <person name="Sadzewicz L."/>
            <person name="Zhao X."/>
            <person name="Boylan J."/>
            <person name="Ott S."/>
            <person name="Bowen H."/>
            <person name="Vavikolanu K."/>
            <person name="Mehta A."/>
            <person name="Aluvathingal J."/>
            <person name="Nadendla S."/>
            <person name="Lowell S."/>
            <person name="Myers T."/>
            <person name="Yan Y."/>
            <person name="Sichtig H."/>
        </authorList>
    </citation>
    <scope>NUCLEOTIDE SEQUENCE [LARGE SCALE GENOMIC DNA]</scope>
    <source>
        <strain evidence="3 4">FDAARGOS_864</strain>
    </source>
</reference>
<name>A0A7T3CFZ2_9MICC</name>
<feature type="domain" description="DUF6318" evidence="2">
    <location>
        <begin position="59"/>
        <end position="209"/>
    </location>
</feature>
<gene>
    <name evidence="3" type="ORF">I6G21_09400</name>
</gene>
<sequence length="223" mass="24465">MARSHRPASSLAPLVLAGALLLSGCGGESSGEVVGTADPQASASASVSASASASASSTGYEKATPEHPARNVPVPSLPDVGKEETDAGARAFLQYWADSLNYLLQTGDPQYVREAMSADNDQFTKVMENYERYYREGKWSVGTEQQIYLEPQPLEKVDPQYQELYVRLNRLSGGVYSPSGHEHDTPGRDFNNQPMTAVLSWEKDQWKFRGFNHIQDVDYGDPE</sequence>
<dbReference type="KEGG" id="rkr:I6G21_09400"/>
<evidence type="ECO:0000259" key="2">
    <source>
        <dbReference type="Pfam" id="PF19843"/>
    </source>
</evidence>
<evidence type="ECO:0000313" key="4">
    <source>
        <dbReference type="Proteomes" id="UP000594975"/>
    </source>
</evidence>
<dbReference type="Proteomes" id="UP000594975">
    <property type="component" value="Chromosome"/>
</dbReference>
<organism evidence="3 4">
    <name type="scientific">Rothia kristinae</name>
    <dbReference type="NCBI Taxonomy" id="37923"/>
    <lineage>
        <taxon>Bacteria</taxon>
        <taxon>Bacillati</taxon>
        <taxon>Actinomycetota</taxon>
        <taxon>Actinomycetes</taxon>
        <taxon>Micrococcales</taxon>
        <taxon>Micrococcaceae</taxon>
        <taxon>Rothia</taxon>
    </lineage>
</organism>